<organism evidence="2 3">
    <name type="scientific">Caenimonas terrae</name>
    <dbReference type="NCBI Taxonomy" id="696074"/>
    <lineage>
        <taxon>Bacteria</taxon>
        <taxon>Pseudomonadati</taxon>
        <taxon>Pseudomonadota</taxon>
        <taxon>Betaproteobacteria</taxon>
        <taxon>Burkholderiales</taxon>
        <taxon>Comamonadaceae</taxon>
        <taxon>Caenimonas</taxon>
    </lineage>
</organism>
<dbReference type="PROSITE" id="PS51257">
    <property type="entry name" value="PROKAR_LIPOPROTEIN"/>
    <property type="match status" value="1"/>
</dbReference>
<evidence type="ECO:0000256" key="1">
    <source>
        <dbReference type="SAM" id="SignalP"/>
    </source>
</evidence>
<comment type="caution">
    <text evidence="2">The sequence shown here is derived from an EMBL/GenBank/DDBJ whole genome shotgun (WGS) entry which is preliminary data.</text>
</comment>
<feature type="signal peptide" evidence="1">
    <location>
        <begin position="1"/>
        <end position="25"/>
    </location>
</feature>
<name>A0ABW0NLQ4_9BURK</name>
<evidence type="ECO:0000313" key="2">
    <source>
        <dbReference type="EMBL" id="MFC5499899.1"/>
    </source>
</evidence>
<dbReference type="Proteomes" id="UP001596037">
    <property type="component" value="Unassembled WGS sequence"/>
</dbReference>
<keyword evidence="1" id="KW-0732">Signal</keyword>
<gene>
    <name evidence="2" type="ORF">ACFPOE_20320</name>
</gene>
<proteinExistence type="predicted"/>
<evidence type="ECO:0000313" key="3">
    <source>
        <dbReference type="Proteomes" id="UP001596037"/>
    </source>
</evidence>
<sequence>MHPIRLSLAIAAAAMLAACATQPPAEPGNHMILRDLSGKLVMQFDYPTDELCAKTSAAMRGTVYKANCSQTSIAEPLRGHATLRYTPPGVLVEGHYVDLAACKALTATMSAGVELIQACRAK</sequence>
<dbReference type="EMBL" id="JBHSMF010000010">
    <property type="protein sequence ID" value="MFC5499899.1"/>
    <property type="molecule type" value="Genomic_DNA"/>
</dbReference>
<feature type="chain" id="PRO_5045181339" description="Lipoprotein" evidence="1">
    <location>
        <begin position="26"/>
        <end position="122"/>
    </location>
</feature>
<reference evidence="3" key="1">
    <citation type="journal article" date="2019" name="Int. J. Syst. Evol. Microbiol.">
        <title>The Global Catalogue of Microorganisms (GCM) 10K type strain sequencing project: providing services to taxonomists for standard genome sequencing and annotation.</title>
        <authorList>
            <consortium name="The Broad Institute Genomics Platform"/>
            <consortium name="The Broad Institute Genome Sequencing Center for Infectious Disease"/>
            <person name="Wu L."/>
            <person name="Ma J."/>
        </authorList>
    </citation>
    <scope>NUCLEOTIDE SEQUENCE [LARGE SCALE GENOMIC DNA]</scope>
    <source>
        <strain evidence="3">CCUG 57401</strain>
    </source>
</reference>
<evidence type="ECO:0008006" key="4">
    <source>
        <dbReference type="Google" id="ProtNLM"/>
    </source>
</evidence>
<keyword evidence="3" id="KW-1185">Reference proteome</keyword>
<accession>A0ABW0NLQ4</accession>
<dbReference type="RefSeq" id="WP_376852147.1">
    <property type="nucleotide sequence ID" value="NZ_JBHSMF010000010.1"/>
</dbReference>
<protein>
    <recommendedName>
        <fullName evidence="4">Lipoprotein</fullName>
    </recommendedName>
</protein>